<reference evidence="1 2" key="1">
    <citation type="journal article" date="2013" name="Int. J. Syst. Evol. Microbiol.">
        <title>Description of Streptomonospora sediminis sp. nov. and Streptomonospora nanhaiensis sp. nov., and reclassification of Nocardiopsis arabia Hozzein &amp; Goodfellow 2008 as Streptomonospora arabica comb. nov. and emended description of the genus Streptomonospora.</title>
        <authorList>
            <person name="Zhang D.F."/>
            <person name="Pan H.Q."/>
            <person name="He J."/>
            <person name="Zhang X.M."/>
            <person name="Zhang Y.G."/>
            <person name="Klenk H.P."/>
            <person name="Hu J.C."/>
            <person name="Li W.J."/>
        </authorList>
    </citation>
    <scope>NUCLEOTIDE SEQUENCE [LARGE SCALE GENOMIC DNA]</scope>
    <source>
        <strain evidence="1 2">12A09</strain>
    </source>
</reference>
<dbReference type="EMBL" id="CP113264">
    <property type="protein sequence ID" value="WAE71266.1"/>
    <property type="molecule type" value="Genomic_DNA"/>
</dbReference>
<gene>
    <name evidence="1" type="ORF">OUQ99_18725</name>
</gene>
<dbReference type="Proteomes" id="UP001156498">
    <property type="component" value="Chromosome"/>
</dbReference>
<accession>A0ABY6YGD2</accession>
<keyword evidence="2" id="KW-1185">Reference proteome</keyword>
<dbReference type="RefSeq" id="WP_267945069.1">
    <property type="nucleotide sequence ID" value="NZ_CP113264.1"/>
</dbReference>
<proteinExistence type="predicted"/>
<evidence type="ECO:0000313" key="1">
    <source>
        <dbReference type="EMBL" id="WAE71266.1"/>
    </source>
</evidence>
<dbReference type="Pfam" id="PF10094">
    <property type="entry name" value="DUF2332"/>
    <property type="match status" value="1"/>
</dbReference>
<sequence length="355" mass="38720">MTAPGTDRAAAVAAAFTDIAERRAGGGYAPVHAAMATACATDPCALDLASRAADGQNPPSLLLGAVQYLLARRDPGHALARFYPTLTGRPAPDPQVDDPWPDLRAFLTRHRDRIAEIVTTRLVQTHEVGRCSYLYPALTAVRRHAGAPLAAIEIGPSAGLTLVPDRYAYSYGDGTTAGAPDSPLLLRSELRGPHRPPLDRGPEIAWRAGIDLNPLNLADAEDRAWLRSLVWPDHPDRAARLDTAFAAARTGELPTLHRGTASQHLPALLEQAPVDAVVCVYHTAVTAHFTSRARAEHRDLLRRLSERRRILWLRAEPVEEPRLRFTDLDGGLARTEVVLGGYHPHGAWLEWHHRG</sequence>
<organism evidence="1 2">
    <name type="scientific">Streptomonospora nanhaiensis</name>
    <dbReference type="NCBI Taxonomy" id="1323731"/>
    <lineage>
        <taxon>Bacteria</taxon>
        <taxon>Bacillati</taxon>
        <taxon>Actinomycetota</taxon>
        <taxon>Actinomycetes</taxon>
        <taxon>Streptosporangiales</taxon>
        <taxon>Nocardiopsidaceae</taxon>
        <taxon>Streptomonospora</taxon>
    </lineage>
</organism>
<dbReference type="InterPro" id="IPR011200">
    <property type="entry name" value="UCP012608"/>
</dbReference>
<name>A0ABY6YGD2_9ACTN</name>
<protein>
    <submittedName>
        <fullName evidence="1">DUF2332 domain-containing protein</fullName>
    </submittedName>
</protein>
<evidence type="ECO:0000313" key="2">
    <source>
        <dbReference type="Proteomes" id="UP001156498"/>
    </source>
</evidence>